<sequence length="193" mass="22304">SELKSIKAGVKKWSTIERNELIYVWHHSEGADPEQYPDDFLNKYGPKLTAIDSYLQICYANFECLNDNGVDLEHFHHVHTTLIPYVATMKVELSVNFDDRKCPVTSGTMSVFVLGISFLGTFVVQAIYIPVQHDKCLILMVPYGRASPFNWIYNVVFYLFLTEQFNSDMVISINLQRQKRPIFTRNDEAIIKN</sequence>
<evidence type="ECO:0000256" key="2">
    <source>
        <dbReference type="SAM" id="Phobius"/>
    </source>
</evidence>
<keyword evidence="2" id="KW-0812">Transmembrane</keyword>
<dbReference type="Proteomes" id="UP000759131">
    <property type="component" value="Unassembled WGS sequence"/>
</dbReference>
<dbReference type="EMBL" id="CAJPIZ010010870">
    <property type="protein sequence ID" value="CAG2112796.1"/>
    <property type="molecule type" value="Genomic_DNA"/>
</dbReference>
<dbReference type="Pfam" id="PF19298">
    <property type="entry name" value="KshA_C"/>
    <property type="match status" value="1"/>
</dbReference>
<gene>
    <name evidence="4" type="ORF">OSB1V03_LOCUS12769</name>
</gene>
<keyword evidence="2" id="KW-1133">Transmembrane helix</keyword>
<feature type="transmembrane region" description="Helical" evidence="2">
    <location>
        <begin position="110"/>
        <end position="131"/>
    </location>
</feature>
<accession>A0A7R9L1U0</accession>
<proteinExistence type="predicted"/>
<organism evidence="4">
    <name type="scientific">Medioppia subpectinata</name>
    <dbReference type="NCBI Taxonomy" id="1979941"/>
    <lineage>
        <taxon>Eukaryota</taxon>
        <taxon>Metazoa</taxon>
        <taxon>Ecdysozoa</taxon>
        <taxon>Arthropoda</taxon>
        <taxon>Chelicerata</taxon>
        <taxon>Arachnida</taxon>
        <taxon>Acari</taxon>
        <taxon>Acariformes</taxon>
        <taxon>Sarcoptiformes</taxon>
        <taxon>Oribatida</taxon>
        <taxon>Brachypylina</taxon>
        <taxon>Oppioidea</taxon>
        <taxon>Oppiidae</taxon>
        <taxon>Medioppia</taxon>
    </lineage>
</organism>
<dbReference type="AlphaFoldDB" id="A0A7R9L1U0"/>
<protein>
    <recommendedName>
        <fullName evidence="3">3-ketosteroid-9-alpha-monooxygenase oxygenase component-like C-terminal domain-containing protein</fullName>
    </recommendedName>
</protein>
<keyword evidence="5" id="KW-1185">Reference proteome</keyword>
<evidence type="ECO:0000313" key="5">
    <source>
        <dbReference type="Proteomes" id="UP000759131"/>
    </source>
</evidence>
<keyword evidence="2" id="KW-0472">Membrane</keyword>
<evidence type="ECO:0000313" key="4">
    <source>
        <dbReference type="EMBL" id="CAD7632366.1"/>
    </source>
</evidence>
<dbReference type="EMBL" id="OC865445">
    <property type="protein sequence ID" value="CAD7632366.1"/>
    <property type="molecule type" value="Genomic_DNA"/>
</dbReference>
<feature type="non-terminal residue" evidence="4">
    <location>
        <position position="193"/>
    </location>
</feature>
<evidence type="ECO:0000256" key="1">
    <source>
        <dbReference type="ARBA" id="ARBA00023002"/>
    </source>
</evidence>
<evidence type="ECO:0000259" key="3">
    <source>
        <dbReference type="Pfam" id="PF19298"/>
    </source>
</evidence>
<dbReference type="GO" id="GO:0016491">
    <property type="term" value="F:oxidoreductase activity"/>
    <property type="evidence" value="ECO:0007669"/>
    <property type="project" value="UniProtKB-KW"/>
</dbReference>
<feature type="non-terminal residue" evidence="4">
    <location>
        <position position="1"/>
    </location>
</feature>
<keyword evidence="1" id="KW-0560">Oxidoreductase</keyword>
<reference evidence="4" key="1">
    <citation type="submission" date="2020-11" db="EMBL/GenBank/DDBJ databases">
        <authorList>
            <person name="Tran Van P."/>
        </authorList>
    </citation>
    <scope>NUCLEOTIDE SEQUENCE</scope>
</reference>
<dbReference type="InterPro" id="IPR045605">
    <property type="entry name" value="KshA-like_C"/>
</dbReference>
<feature type="domain" description="3-ketosteroid-9-alpha-monooxygenase oxygenase component-like C-terminal" evidence="3">
    <location>
        <begin position="24"/>
        <end position="86"/>
    </location>
</feature>
<name>A0A7R9L1U0_9ACAR</name>
<dbReference type="GO" id="GO:0008203">
    <property type="term" value="P:cholesterol metabolic process"/>
    <property type="evidence" value="ECO:0007669"/>
    <property type="project" value="InterPro"/>
</dbReference>